<name>A0A1R1Y2W5_9FUNG</name>
<gene>
    <name evidence="2" type="ORF">AYI70_g3666</name>
</gene>
<comment type="caution">
    <text evidence="2">The sequence shown here is derived from an EMBL/GenBank/DDBJ whole genome shotgun (WGS) entry which is preliminary data.</text>
</comment>
<feature type="region of interest" description="Disordered" evidence="1">
    <location>
        <begin position="1"/>
        <end position="63"/>
    </location>
</feature>
<reference evidence="2 3" key="1">
    <citation type="submission" date="2017-01" db="EMBL/GenBank/DDBJ databases">
        <authorList>
            <person name="Mah S.A."/>
            <person name="Swanson W.J."/>
            <person name="Moy G.W."/>
            <person name="Vacquier V.D."/>
        </authorList>
    </citation>
    <scope>NUCLEOTIDE SEQUENCE [LARGE SCALE GENOMIC DNA]</scope>
    <source>
        <strain evidence="2 3">GSMNP</strain>
    </source>
</reference>
<feature type="region of interest" description="Disordered" evidence="1">
    <location>
        <begin position="75"/>
        <end position="152"/>
    </location>
</feature>
<proteinExistence type="predicted"/>
<feature type="compositionally biased region" description="Polar residues" evidence="1">
    <location>
        <begin position="45"/>
        <end position="59"/>
    </location>
</feature>
<feature type="compositionally biased region" description="Pro residues" evidence="1">
    <location>
        <begin position="139"/>
        <end position="148"/>
    </location>
</feature>
<protein>
    <submittedName>
        <fullName evidence="2">Uncharacterized protein</fullName>
    </submittedName>
</protein>
<dbReference type="AlphaFoldDB" id="A0A1R1Y2W5"/>
<feature type="compositionally biased region" description="Low complexity" evidence="1">
    <location>
        <begin position="85"/>
        <end position="100"/>
    </location>
</feature>
<keyword evidence="3" id="KW-1185">Reference proteome</keyword>
<evidence type="ECO:0000256" key="1">
    <source>
        <dbReference type="SAM" id="MobiDB-lite"/>
    </source>
</evidence>
<sequence length="305" mass="33230">MSKNNSNQEKKFGYHQSQPARNSSVFLPSIDGKNYELSDPEVPVASSSRHPFSAPTCSSGIPILATVTPPPRYAAHKRPAPLINSGSVSSVTLTDSSSPYPSSPEPADVTPPTIGFKRPATPSRFAVHKRPALSSSPTPMQPSTPPLPSCCRPSSSIRRTISGSVPIQYKIPKYSPSNPGPIRFYPTVSAPLVIPRTQSTYNLTAALACSTFTPYEYSRKVKALEQLTGKRDTSINPYHLVVVTGIHPQPIRMVKQCLIGLSICVANVANINFNGKNTEFLVLKTYLSTFLYKISNNQFITIIHF</sequence>
<dbReference type="OrthoDB" id="10396623at2759"/>
<accession>A0A1R1Y2W5</accession>
<evidence type="ECO:0000313" key="3">
    <source>
        <dbReference type="Proteomes" id="UP000187283"/>
    </source>
</evidence>
<evidence type="ECO:0000313" key="2">
    <source>
        <dbReference type="EMBL" id="OMJ21114.1"/>
    </source>
</evidence>
<dbReference type="Proteomes" id="UP000187283">
    <property type="component" value="Unassembled WGS sequence"/>
</dbReference>
<feature type="compositionally biased region" description="Polar residues" evidence="1">
    <location>
        <begin position="15"/>
        <end position="26"/>
    </location>
</feature>
<organism evidence="2 3">
    <name type="scientific">Smittium culicis</name>
    <dbReference type="NCBI Taxonomy" id="133412"/>
    <lineage>
        <taxon>Eukaryota</taxon>
        <taxon>Fungi</taxon>
        <taxon>Fungi incertae sedis</taxon>
        <taxon>Zoopagomycota</taxon>
        <taxon>Kickxellomycotina</taxon>
        <taxon>Harpellomycetes</taxon>
        <taxon>Harpellales</taxon>
        <taxon>Legeriomycetaceae</taxon>
        <taxon>Smittium</taxon>
    </lineage>
</organism>
<dbReference type="EMBL" id="LSSN01001085">
    <property type="protein sequence ID" value="OMJ21114.1"/>
    <property type="molecule type" value="Genomic_DNA"/>
</dbReference>